<evidence type="ECO:0000259" key="7">
    <source>
        <dbReference type="Pfam" id="PF00078"/>
    </source>
</evidence>
<dbReference type="Gene3D" id="3.30.70.270">
    <property type="match status" value="2"/>
</dbReference>
<evidence type="ECO:0008006" key="11">
    <source>
        <dbReference type="Google" id="ProtNLM"/>
    </source>
</evidence>
<dbReference type="InterPro" id="IPR043128">
    <property type="entry name" value="Rev_trsase/Diguanyl_cyclase"/>
</dbReference>
<evidence type="ECO:0000256" key="2">
    <source>
        <dbReference type="ARBA" id="ARBA00022695"/>
    </source>
</evidence>
<dbReference type="Pfam" id="PF00078">
    <property type="entry name" value="RVT_1"/>
    <property type="match status" value="1"/>
</dbReference>
<reference evidence="9 10" key="1">
    <citation type="submission" date="2023-03" db="EMBL/GenBank/DDBJ databases">
        <title>Genome sequence of Lichtheimia ornata CBS 291.66.</title>
        <authorList>
            <person name="Mohabir J.T."/>
            <person name="Shea T.P."/>
            <person name="Kurbessoian T."/>
            <person name="Berby B."/>
            <person name="Fontaine J."/>
            <person name="Livny J."/>
            <person name="Gnirke A."/>
            <person name="Stajich J.E."/>
            <person name="Cuomo C.A."/>
        </authorList>
    </citation>
    <scope>NUCLEOTIDE SEQUENCE [LARGE SCALE GENOMIC DNA]</scope>
    <source>
        <strain evidence="9">CBS 291.66</strain>
    </source>
</reference>
<proteinExistence type="predicted"/>
<evidence type="ECO:0000256" key="5">
    <source>
        <dbReference type="ARBA" id="ARBA00022801"/>
    </source>
</evidence>
<dbReference type="FunFam" id="3.30.70.270:FF:000020">
    <property type="entry name" value="Transposon Tf2-6 polyprotein-like Protein"/>
    <property type="match status" value="1"/>
</dbReference>
<keyword evidence="10" id="KW-1185">Reference proteome</keyword>
<dbReference type="Proteomes" id="UP001234581">
    <property type="component" value="Unassembled WGS sequence"/>
</dbReference>
<sequence>MNEAAEVDNVFSIQEVDVCKDFTQAQQKQIMTIVNKHEDRFASKLTKVGELKVEPYRMALKDDARPKKPINSATVDSGYPIPNIHELFTRLGGANYFSIMDAMKGFWQLPFHEESRDLTGFVVNCGGYSEWRWKRLAMGLKGSPGAWQSLMDDFFKDPINVYLMVNIDDVVVYSKTFDEDLQHLDEVFKMASHVNLSFSKCKWKDLKCLIRRYPRSLNGPIPQDKEELSRFIGSVPYYRRFIPHFSTLLEPLNRLRRKGIDYVWGEDQQASFDECKRLMSIKPILQHPDFTRKFYLFTEASDVGLGAVPTQRGEEAMDSTQVYLPIYFGSRSLNDAQRRCSTYEREFMAIVYFVNFFRLYLLGREFEVITDHKALSFLPDIKENTSARVARWMVTLSMYDFEIRYMPGRLNVVADAMSSMPLDVSDATAAEEVIVDEYLPMYAIHEDEHQEDASRKRLRVYKDWGGLEYV</sequence>
<dbReference type="InterPro" id="IPR043502">
    <property type="entry name" value="DNA/RNA_pol_sf"/>
</dbReference>
<evidence type="ECO:0000256" key="4">
    <source>
        <dbReference type="ARBA" id="ARBA00022759"/>
    </source>
</evidence>
<dbReference type="InterPro" id="IPR041373">
    <property type="entry name" value="RT_RNaseH"/>
</dbReference>
<evidence type="ECO:0000259" key="8">
    <source>
        <dbReference type="Pfam" id="PF17917"/>
    </source>
</evidence>
<organism evidence="9 10">
    <name type="scientific">Lichtheimia ornata</name>
    <dbReference type="NCBI Taxonomy" id="688661"/>
    <lineage>
        <taxon>Eukaryota</taxon>
        <taxon>Fungi</taxon>
        <taxon>Fungi incertae sedis</taxon>
        <taxon>Mucoromycota</taxon>
        <taxon>Mucoromycotina</taxon>
        <taxon>Mucoromycetes</taxon>
        <taxon>Mucorales</taxon>
        <taxon>Lichtheimiaceae</taxon>
        <taxon>Lichtheimia</taxon>
    </lineage>
</organism>
<keyword evidence="3" id="KW-0540">Nuclease</keyword>
<dbReference type="InterPro" id="IPR000477">
    <property type="entry name" value="RT_dom"/>
</dbReference>
<evidence type="ECO:0000256" key="1">
    <source>
        <dbReference type="ARBA" id="ARBA00022679"/>
    </source>
</evidence>
<dbReference type="InterPro" id="IPR050951">
    <property type="entry name" value="Retrovirus_Pol_polyprotein"/>
</dbReference>
<dbReference type="RefSeq" id="XP_058337282.1">
    <property type="nucleotide sequence ID" value="XM_058491940.1"/>
</dbReference>
<dbReference type="CDD" id="cd09274">
    <property type="entry name" value="RNase_HI_RT_Ty3"/>
    <property type="match status" value="1"/>
</dbReference>
<evidence type="ECO:0000313" key="10">
    <source>
        <dbReference type="Proteomes" id="UP001234581"/>
    </source>
</evidence>
<evidence type="ECO:0000256" key="3">
    <source>
        <dbReference type="ARBA" id="ARBA00022722"/>
    </source>
</evidence>
<protein>
    <recommendedName>
        <fullName evidence="11">Reverse transcriptase domain-containing protein</fullName>
    </recommendedName>
</protein>
<comment type="caution">
    <text evidence="9">The sequence shown here is derived from an EMBL/GenBank/DDBJ whole genome shotgun (WGS) entry which is preliminary data.</text>
</comment>
<feature type="domain" description="Reverse transcriptase" evidence="7">
    <location>
        <begin position="68"/>
        <end position="205"/>
    </location>
</feature>
<name>A0AAD7URS4_9FUNG</name>
<dbReference type="GO" id="GO:0003964">
    <property type="term" value="F:RNA-directed DNA polymerase activity"/>
    <property type="evidence" value="ECO:0007669"/>
    <property type="project" value="UniProtKB-KW"/>
</dbReference>
<dbReference type="AlphaFoldDB" id="A0AAD7URS4"/>
<keyword evidence="2" id="KW-0548">Nucleotidyltransferase</keyword>
<dbReference type="Gene3D" id="3.10.10.10">
    <property type="entry name" value="HIV Type 1 Reverse Transcriptase, subunit A, domain 1"/>
    <property type="match status" value="1"/>
</dbReference>
<dbReference type="Pfam" id="PF17917">
    <property type="entry name" value="RT_RNaseH"/>
    <property type="match status" value="1"/>
</dbReference>
<dbReference type="CDD" id="cd01647">
    <property type="entry name" value="RT_LTR"/>
    <property type="match status" value="1"/>
</dbReference>
<keyword evidence="1" id="KW-0808">Transferase</keyword>
<evidence type="ECO:0000256" key="6">
    <source>
        <dbReference type="ARBA" id="ARBA00022918"/>
    </source>
</evidence>
<dbReference type="GO" id="GO:0016787">
    <property type="term" value="F:hydrolase activity"/>
    <property type="evidence" value="ECO:0007669"/>
    <property type="project" value="UniProtKB-KW"/>
</dbReference>
<accession>A0AAD7URS4</accession>
<dbReference type="PANTHER" id="PTHR37984">
    <property type="entry name" value="PROTEIN CBG26694"/>
    <property type="match status" value="1"/>
</dbReference>
<keyword evidence="6" id="KW-0695">RNA-directed DNA polymerase</keyword>
<keyword evidence="5" id="KW-0378">Hydrolase</keyword>
<dbReference type="GeneID" id="83219380"/>
<dbReference type="SUPFAM" id="SSF56672">
    <property type="entry name" value="DNA/RNA polymerases"/>
    <property type="match status" value="1"/>
</dbReference>
<feature type="domain" description="Reverse transcriptase RNase H-like" evidence="8">
    <location>
        <begin position="289"/>
        <end position="399"/>
    </location>
</feature>
<evidence type="ECO:0000313" key="9">
    <source>
        <dbReference type="EMBL" id="KAJ8652368.1"/>
    </source>
</evidence>
<gene>
    <name evidence="9" type="ORF">O0I10_011990</name>
</gene>
<dbReference type="EMBL" id="JARTCD010000107">
    <property type="protein sequence ID" value="KAJ8652368.1"/>
    <property type="molecule type" value="Genomic_DNA"/>
</dbReference>
<dbReference type="PANTHER" id="PTHR37984:SF5">
    <property type="entry name" value="PROTEIN NYNRIN-LIKE"/>
    <property type="match status" value="1"/>
</dbReference>
<dbReference type="Gene3D" id="3.10.20.370">
    <property type="match status" value="1"/>
</dbReference>
<keyword evidence="4" id="KW-0255">Endonuclease</keyword>
<dbReference type="GO" id="GO:0004519">
    <property type="term" value="F:endonuclease activity"/>
    <property type="evidence" value="ECO:0007669"/>
    <property type="project" value="UniProtKB-KW"/>
</dbReference>